<proteinExistence type="predicted"/>
<name>A0AAW2X6B0_9LAMI</name>
<protein>
    <submittedName>
        <fullName evidence="1">Uncharacterized protein</fullName>
    </submittedName>
</protein>
<sequence>MGKSGGIYKRSRWRFSSGQMEALSALCDTFLPAVDVDNYEDGRQLQPSLHPQFYQTSASMAGTQHHVINYYYS</sequence>
<reference evidence="1" key="2">
    <citation type="journal article" date="2024" name="Plant">
        <title>Genomic evolution and insights into agronomic trait innovations of Sesamum species.</title>
        <authorList>
            <person name="Miao H."/>
            <person name="Wang L."/>
            <person name="Qu L."/>
            <person name="Liu H."/>
            <person name="Sun Y."/>
            <person name="Le M."/>
            <person name="Wang Q."/>
            <person name="Wei S."/>
            <person name="Zheng Y."/>
            <person name="Lin W."/>
            <person name="Duan Y."/>
            <person name="Cao H."/>
            <person name="Xiong S."/>
            <person name="Wang X."/>
            <person name="Wei L."/>
            <person name="Li C."/>
            <person name="Ma Q."/>
            <person name="Ju M."/>
            <person name="Zhao R."/>
            <person name="Li G."/>
            <person name="Mu C."/>
            <person name="Tian Q."/>
            <person name="Mei H."/>
            <person name="Zhang T."/>
            <person name="Gao T."/>
            <person name="Zhang H."/>
        </authorList>
    </citation>
    <scope>NUCLEOTIDE SEQUENCE</scope>
    <source>
        <strain evidence="1">KEN1</strain>
    </source>
</reference>
<accession>A0AAW2X6B0</accession>
<dbReference type="AlphaFoldDB" id="A0AAW2X6B0"/>
<dbReference type="EMBL" id="JACGWN010000006">
    <property type="protein sequence ID" value="KAL0447641.1"/>
    <property type="molecule type" value="Genomic_DNA"/>
</dbReference>
<evidence type="ECO:0000313" key="1">
    <source>
        <dbReference type="EMBL" id="KAL0447641.1"/>
    </source>
</evidence>
<comment type="caution">
    <text evidence="1">The sequence shown here is derived from an EMBL/GenBank/DDBJ whole genome shotgun (WGS) entry which is preliminary data.</text>
</comment>
<reference evidence="1" key="1">
    <citation type="submission" date="2020-06" db="EMBL/GenBank/DDBJ databases">
        <authorList>
            <person name="Li T."/>
            <person name="Hu X."/>
            <person name="Zhang T."/>
            <person name="Song X."/>
            <person name="Zhang H."/>
            <person name="Dai N."/>
            <person name="Sheng W."/>
            <person name="Hou X."/>
            <person name="Wei L."/>
        </authorList>
    </citation>
    <scope>NUCLEOTIDE SEQUENCE</scope>
    <source>
        <strain evidence="1">KEN1</strain>
        <tissue evidence="1">Leaf</tissue>
    </source>
</reference>
<organism evidence="1">
    <name type="scientific">Sesamum latifolium</name>
    <dbReference type="NCBI Taxonomy" id="2727402"/>
    <lineage>
        <taxon>Eukaryota</taxon>
        <taxon>Viridiplantae</taxon>
        <taxon>Streptophyta</taxon>
        <taxon>Embryophyta</taxon>
        <taxon>Tracheophyta</taxon>
        <taxon>Spermatophyta</taxon>
        <taxon>Magnoliopsida</taxon>
        <taxon>eudicotyledons</taxon>
        <taxon>Gunneridae</taxon>
        <taxon>Pentapetalae</taxon>
        <taxon>asterids</taxon>
        <taxon>lamiids</taxon>
        <taxon>Lamiales</taxon>
        <taxon>Pedaliaceae</taxon>
        <taxon>Sesamum</taxon>
    </lineage>
</organism>
<gene>
    <name evidence="1" type="ORF">Slati_1892000</name>
</gene>